<gene>
    <name evidence="1" type="ORF">N8T08_008455</name>
</gene>
<name>A0ACC3AVS4_9EURO</name>
<protein>
    <submittedName>
        <fullName evidence="1">Uncharacterized protein</fullName>
    </submittedName>
</protein>
<evidence type="ECO:0000313" key="1">
    <source>
        <dbReference type="EMBL" id="KAK1141790.1"/>
    </source>
</evidence>
<dbReference type="Proteomes" id="UP001177260">
    <property type="component" value="Unassembled WGS sequence"/>
</dbReference>
<comment type="caution">
    <text evidence="1">The sequence shown here is derived from an EMBL/GenBank/DDBJ whole genome shotgun (WGS) entry which is preliminary data.</text>
</comment>
<organism evidence="1 2">
    <name type="scientific">Aspergillus melleus</name>
    <dbReference type="NCBI Taxonomy" id="138277"/>
    <lineage>
        <taxon>Eukaryota</taxon>
        <taxon>Fungi</taxon>
        <taxon>Dikarya</taxon>
        <taxon>Ascomycota</taxon>
        <taxon>Pezizomycotina</taxon>
        <taxon>Eurotiomycetes</taxon>
        <taxon>Eurotiomycetidae</taxon>
        <taxon>Eurotiales</taxon>
        <taxon>Aspergillaceae</taxon>
        <taxon>Aspergillus</taxon>
        <taxon>Aspergillus subgen. Circumdati</taxon>
    </lineage>
</organism>
<keyword evidence="2" id="KW-1185">Reference proteome</keyword>
<reference evidence="1 2" key="1">
    <citation type="journal article" date="2023" name="ACS Omega">
        <title>Identification of the Neoaspergillic Acid Biosynthesis Gene Cluster by Establishing an In Vitro CRISPR-Ribonucleoprotein Genetic System in Aspergillus melleus.</title>
        <authorList>
            <person name="Yuan B."/>
            <person name="Grau M.F."/>
            <person name="Murata R.M."/>
            <person name="Torok T."/>
            <person name="Venkateswaran K."/>
            <person name="Stajich J.E."/>
            <person name="Wang C.C.C."/>
        </authorList>
    </citation>
    <scope>NUCLEOTIDE SEQUENCE [LARGE SCALE GENOMIC DNA]</scope>
    <source>
        <strain evidence="1 2">IMV 1140</strain>
    </source>
</reference>
<sequence length="117" mass="13565">MDQLQLNYSFKLKLTSQREANFGIRRYIEQLRARRSLCRSFFEPVWIMRRSMRVERHHYTKQAAYGDVDEQIRLLLDAGANAKATTKGGKTALDVFSRRSVILGEDEGADEKAKMAH</sequence>
<dbReference type="EMBL" id="JAOPJF010000059">
    <property type="protein sequence ID" value="KAK1141790.1"/>
    <property type="molecule type" value="Genomic_DNA"/>
</dbReference>
<proteinExistence type="predicted"/>
<evidence type="ECO:0000313" key="2">
    <source>
        <dbReference type="Proteomes" id="UP001177260"/>
    </source>
</evidence>
<accession>A0ACC3AVS4</accession>